<evidence type="ECO:0000256" key="1">
    <source>
        <dbReference type="SAM" id="SignalP"/>
    </source>
</evidence>
<dbReference type="Proteomes" id="UP001501207">
    <property type="component" value="Unassembled WGS sequence"/>
</dbReference>
<keyword evidence="1" id="KW-0732">Signal</keyword>
<dbReference type="RefSeq" id="WP_344974509.1">
    <property type="nucleotide sequence ID" value="NZ_BAABFN010000001.1"/>
</dbReference>
<feature type="chain" id="PRO_5045511320" description="T9SS C-terminal target domain-containing protein" evidence="1">
    <location>
        <begin position="20"/>
        <end position="503"/>
    </location>
</feature>
<keyword evidence="3" id="KW-1185">Reference proteome</keyword>
<dbReference type="EMBL" id="BAABFN010000001">
    <property type="protein sequence ID" value="GAA4301919.1"/>
    <property type="molecule type" value="Genomic_DNA"/>
</dbReference>
<reference evidence="3" key="1">
    <citation type="journal article" date="2019" name="Int. J. Syst. Evol. Microbiol.">
        <title>The Global Catalogue of Microorganisms (GCM) 10K type strain sequencing project: providing services to taxonomists for standard genome sequencing and annotation.</title>
        <authorList>
            <consortium name="The Broad Institute Genomics Platform"/>
            <consortium name="The Broad Institute Genome Sequencing Center for Infectious Disease"/>
            <person name="Wu L."/>
            <person name="Ma J."/>
        </authorList>
    </citation>
    <scope>NUCLEOTIDE SEQUENCE [LARGE SCALE GENOMIC DNA]</scope>
    <source>
        <strain evidence="3">JCM 17664</strain>
    </source>
</reference>
<evidence type="ECO:0008006" key="4">
    <source>
        <dbReference type="Google" id="ProtNLM"/>
    </source>
</evidence>
<protein>
    <recommendedName>
        <fullName evidence="4">T9SS C-terminal target domain-containing protein</fullName>
    </recommendedName>
</protein>
<dbReference type="PANTHER" id="PTHR41339">
    <property type="entry name" value="LIPL48"/>
    <property type="match status" value="1"/>
</dbReference>
<feature type="signal peptide" evidence="1">
    <location>
        <begin position="1"/>
        <end position="19"/>
    </location>
</feature>
<name>A0ABP8FER2_9BACT</name>
<accession>A0ABP8FER2</accession>
<dbReference type="PROSITE" id="PS51257">
    <property type="entry name" value="PROKAR_LIPOPROTEIN"/>
    <property type="match status" value="1"/>
</dbReference>
<gene>
    <name evidence="2" type="ORF">GCM10023143_04020</name>
</gene>
<organism evidence="2 3">
    <name type="scientific">Compostibacter hankyongensis</name>
    <dbReference type="NCBI Taxonomy" id="1007089"/>
    <lineage>
        <taxon>Bacteria</taxon>
        <taxon>Pseudomonadati</taxon>
        <taxon>Bacteroidota</taxon>
        <taxon>Chitinophagia</taxon>
        <taxon>Chitinophagales</taxon>
        <taxon>Chitinophagaceae</taxon>
        <taxon>Compostibacter</taxon>
    </lineage>
</organism>
<sequence>MKKVLIYLMVCTGVLTVFSACNKDNDPVCEGCNEGGDSTGNGQDSAKVALLVGKIDHDRTLSADTVYVMRTYVYVVDGATLTIEPGTVILGGQESPTKGGTLFITRGSKLVAKGTADNPIVFTSEKPVGQRKSGDWGGIVFLGKASTNRDLTKRKPEGVEGADQSVDLVYGDDNNNFKDDDNSGTLEYVRVEFGGIALASTKDSEINGVTFYGVGSGTTVDHVQVSYSGDDAYEWFGGTVNVKNLVAFGTLDDNFDMDSGFRGKMQFLLALLDPTKSDVVSLSNGMEVDNLNGANTATPFTHPMISNFTLAGPGNATGDGDNFYSGARWRRGATFEVANSVYSGMPVAIDVESETAQKKLQDGTSSIKNSILQASGISPITDQRGNGSTPIGPVMFDADNKDGSILSATDICDLILKAANKNDTVSKQSDVFVNVPSVSDYKASNTDFKLKTDKAAMFDGSFNDAFFDKVNYVGAVDPADPWTAEKWINWDPQHTEYPAATQQ</sequence>
<comment type="caution">
    <text evidence="2">The sequence shown here is derived from an EMBL/GenBank/DDBJ whole genome shotgun (WGS) entry which is preliminary data.</text>
</comment>
<proteinExistence type="predicted"/>
<evidence type="ECO:0000313" key="2">
    <source>
        <dbReference type="EMBL" id="GAA4301919.1"/>
    </source>
</evidence>
<evidence type="ECO:0000313" key="3">
    <source>
        <dbReference type="Proteomes" id="UP001501207"/>
    </source>
</evidence>
<dbReference type="PANTHER" id="PTHR41339:SF1">
    <property type="entry name" value="SECRETED PROTEIN"/>
    <property type="match status" value="1"/>
</dbReference>